<dbReference type="AlphaFoldDB" id="A0A523TEJ4"/>
<comment type="catalytic activity">
    <reaction evidence="9">
        <text>an acyl phosphate + H2O = a carboxylate + phosphate + H(+)</text>
        <dbReference type="Rhea" id="RHEA:14965"/>
        <dbReference type="ChEBI" id="CHEBI:15377"/>
        <dbReference type="ChEBI" id="CHEBI:15378"/>
        <dbReference type="ChEBI" id="CHEBI:29067"/>
        <dbReference type="ChEBI" id="CHEBI:43474"/>
        <dbReference type="ChEBI" id="CHEBI:59918"/>
        <dbReference type="EC" id="3.6.1.7"/>
    </reaction>
</comment>
<dbReference type="GO" id="GO:0003725">
    <property type="term" value="F:double-stranded RNA binding"/>
    <property type="evidence" value="ECO:0007669"/>
    <property type="project" value="InterPro"/>
</dbReference>
<dbReference type="GO" id="GO:0008270">
    <property type="term" value="F:zinc ion binding"/>
    <property type="evidence" value="ECO:0007669"/>
    <property type="project" value="UniProtKB-KW"/>
</dbReference>
<evidence type="ECO:0000256" key="9">
    <source>
        <dbReference type="PROSITE-ProRule" id="PRU00520"/>
    </source>
</evidence>
<feature type="active site" evidence="9">
    <location>
        <position position="52"/>
    </location>
</feature>
<comment type="similarity">
    <text evidence="2 8">Belongs to the carbamoyltransferase HypF family.</text>
</comment>
<organism evidence="12 13">
    <name type="scientific">Aerophobetes bacterium</name>
    <dbReference type="NCBI Taxonomy" id="2030807"/>
    <lineage>
        <taxon>Bacteria</taxon>
        <taxon>Candidatus Aerophobota</taxon>
    </lineage>
</organism>
<dbReference type="InterPro" id="IPR001792">
    <property type="entry name" value="Acylphosphatase-like_dom"/>
</dbReference>
<dbReference type="PIRSF" id="PIRSF006256">
    <property type="entry name" value="CMPcnvr_hdrg_mat"/>
    <property type="match status" value="1"/>
</dbReference>
<evidence type="ECO:0000256" key="4">
    <source>
        <dbReference type="ARBA" id="ARBA00022723"/>
    </source>
</evidence>
<dbReference type="Pfam" id="PF07503">
    <property type="entry name" value="zf-HYPF"/>
    <property type="match status" value="2"/>
</dbReference>
<dbReference type="Pfam" id="PF22521">
    <property type="entry name" value="HypF_C_2"/>
    <property type="match status" value="1"/>
</dbReference>
<comment type="caution">
    <text evidence="12">The sequence shown here is derived from an EMBL/GenBank/DDBJ whole genome shotgun (WGS) entry which is preliminary data.</text>
</comment>
<evidence type="ECO:0000256" key="3">
    <source>
        <dbReference type="ARBA" id="ARBA00022598"/>
    </source>
</evidence>
<gene>
    <name evidence="12" type="primary">hypF</name>
    <name evidence="12" type="ORF">E3J68_02800</name>
</gene>
<dbReference type="InterPro" id="IPR006070">
    <property type="entry name" value="Sua5-like_dom"/>
</dbReference>
<evidence type="ECO:0000313" key="13">
    <source>
        <dbReference type="Proteomes" id="UP000316517"/>
    </source>
</evidence>
<dbReference type="GO" id="GO:0051604">
    <property type="term" value="P:protein maturation"/>
    <property type="evidence" value="ECO:0007669"/>
    <property type="project" value="TreeGrafter"/>
</dbReference>
<dbReference type="InterPro" id="IPR041440">
    <property type="entry name" value="HypF_C"/>
</dbReference>
<dbReference type="InterPro" id="IPR051060">
    <property type="entry name" value="Carbamoyltrans_HypF-like"/>
</dbReference>
<dbReference type="Gene3D" id="3.90.870.50">
    <property type="match status" value="1"/>
</dbReference>
<keyword evidence="5" id="KW-0863">Zinc-finger</keyword>
<sequence length="789" mass="88665">MNKNLLRACIKLEQRKTVRFRVNVSGIVQGVGFRPFIYSLAKKYFLQGFVLNNTLGVKIEVEGEREKIKSFLSEIKTSAPPLAVIQRIKYEKLAPLGYAAFEIRKSRKEKEELVPISPDISICHDCLRELLDPEDRRFAYPFINCINCGPRFTIIQDIPYDRSRTTMKVFRMCPDCQVEYEDPSNRRFHAQPNACPVCGPQVMLLDAEGRKARVADPIKEVADRLKRGCVVAVKGLGGFHLACDATSPKAVATLRKRKYREDKPFALMALDVEMIRKFCQVNQDEKNLLFSSRRPIVLLRKKEETPSLAAEEIAPQSKFLGFMLPYTPLHHLLLKEINLPLVMTSGNMSDEPIVYGNEEALPKLGGIADYFLIHNRDIQMRCDDSVLRVFQGKELPLRRSRGYAPQPIKVKVFFNEPILAVGGQLKNTFCLARGDQVIISHHIGDLENLSALISFEEGIKHFLKLFHTHPKILACDLHPDYLSTKFAEDYVKRLGRGASLIRVQHHHAHIASLMADRGIEGKVIGVSLDGAGMGDDGRIWGGEFLVADYLSFTRLGHLKEVPLPGAEEAIKKPWRMALSHLKGAFGEDGLELALKHLKKVNPDKILMVDKLIKKRINAPLTSSVGRLFDAVSSLIGIRNEINYEGQAAMELEMACDDKEKKSYPFNILKEGEKFMVDPGPTIRSVVADLGKGERGDAIAARFHNSLALIILQSCRLIRERTGLNRVALSGGVFQNMYLLQRVFPLLESANFQVYTHNQVPPNDGGISLGQAAVAHYGRKIKKEQKIKCA</sequence>
<dbReference type="NCBIfam" id="TIGR00143">
    <property type="entry name" value="hypF"/>
    <property type="match status" value="1"/>
</dbReference>
<comment type="pathway">
    <text evidence="1">Protein modification; [NiFe] hydrogenase maturation.</text>
</comment>
<dbReference type="Pfam" id="PF17788">
    <property type="entry name" value="HypF_C"/>
    <property type="match status" value="1"/>
</dbReference>
<dbReference type="InterPro" id="IPR017968">
    <property type="entry name" value="Acylphosphatase_CS"/>
</dbReference>
<dbReference type="GO" id="GO:0003998">
    <property type="term" value="F:acylphosphatase activity"/>
    <property type="evidence" value="ECO:0007669"/>
    <property type="project" value="UniProtKB-EC"/>
</dbReference>
<dbReference type="InterPro" id="IPR055128">
    <property type="entry name" value="HypF_C_2"/>
</dbReference>
<feature type="domain" description="YrdC-like" evidence="11">
    <location>
        <begin position="215"/>
        <end position="402"/>
    </location>
</feature>
<evidence type="ECO:0000256" key="7">
    <source>
        <dbReference type="ARBA" id="ARBA00048220"/>
    </source>
</evidence>
<dbReference type="PANTHER" id="PTHR42959">
    <property type="entry name" value="CARBAMOYLTRANSFERASE"/>
    <property type="match status" value="1"/>
</dbReference>
<dbReference type="InterPro" id="IPR004421">
    <property type="entry name" value="Carbamoyltransferase_HypF"/>
</dbReference>
<dbReference type="SUPFAM" id="SSF54975">
    <property type="entry name" value="Acylphosphatase/BLUF domain-like"/>
    <property type="match status" value="1"/>
</dbReference>
<dbReference type="Gene3D" id="3.30.420.40">
    <property type="match status" value="1"/>
</dbReference>
<dbReference type="PROSITE" id="PS51163">
    <property type="entry name" value="YRDC"/>
    <property type="match status" value="1"/>
</dbReference>
<evidence type="ECO:0000256" key="1">
    <source>
        <dbReference type="ARBA" id="ARBA00004711"/>
    </source>
</evidence>
<dbReference type="PROSITE" id="PS51160">
    <property type="entry name" value="ACYLPHOSPHATASE_3"/>
    <property type="match status" value="1"/>
</dbReference>
<accession>A0A523TEJ4</accession>
<dbReference type="InterPro" id="IPR017945">
    <property type="entry name" value="DHBP_synth_RibB-like_a/b_dom"/>
</dbReference>
<dbReference type="InterPro" id="IPR011125">
    <property type="entry name" value="Znf_HypF"/>
</dbReference>
<name>A0A523TEJ4_UNCAE</name>
<proteinExistence type="inferred from homology"/>
<evidence type="ECO:0000256" key="5">
    <source>
        <dbReference type="ARBA" id="ARBA00022771"/>
    </source>
</evidence>
<dbReference type="Gene3D" id="3.30.110.120">
    <property type="match status" value="1"/>
</dbReference>
<evidence type="ECO:0000259" key="10">
    <source>
        <dbReference type="PROSITE" id="PS51160"/>
    </source>
</evidence>
<keyword evidence="6" id="KW-0862">Zinc</keyword>
<dbReference type="Gene3D" id="3.30.420.360">
    <property type="match status" value="1"/>
</dbReference>
<dbReference type="EC" id="6.2.-.-" evidence="8"/>
<dbReference type="UniPathway" id="UPA00335"/>
<feature type="domain" description="Acylphosphatase-like" evidence="10">
    <location>
        <begin position="19"/>
        <end position="105"/>
    </location>
</feature>
<dbReference type="InterPro" id="IPR036046">
    <property type="entry name" value="Acylphosphatase-like_dom_sf"/>
</dbReference>
<reference evidence="12 13" key="1">
    <citation type="submission" date="2019-03" db="EMBL/GenBank/DDBJ databases">
        <title>Metabolic potential of uncultured bacteria and archaea associated with petroleum seepage in deep-sea sediments.</title>
        <authorList>
            <person name="Dong X."/>
            <person name="Hubert C."/>
        </authorList>
    </citation>
    <scope>NUCLEOTIDE SEQUENCE [LARGE SCALE GENOMIC DNA]</scope>
    <source>
        <strain evidence="12">E44_bin3</strain>
    </source>
</reference>
<dbReference type="Proteomes" id="UP000316517">
    <property type="component" value="Unassembled WGS sequence"/>
</dbReference>
<dbReference type="SUPFAM" id="SSF55821">
    <property type="entry name" value="YrdC/RibB"/>
    <property type="match status" value="1"/>
</dbReference>
<dbReference type="GO" id="GO:0016743">
    <property type="term" value="F:carboxyl- or carbamoyltransferase activity"/>
    <property type="evidence" value="ECO:0007669"/>
    <property type="project" value="UniProtKB-UniRule"/>
</dbReference>
<dbReference type="EMBL" id="SOJT01000119">
    <property type="protein sequence ID" value="TET28760.1"/>
    <property type="molecule type" value="Genomic_DNA"/>
</dbReference>
<evidence type="ECO:0000313" key="12">
    <source>
        <dbReference type="EMBL" id="TET28760.1"/>
    </source>
</evidence>
<keyword evidence="12" id="KW-0808">Transferase</keyword>
<feature type="active site" evidence="9">
    <location>
        <position position="34"/>
    </location>
</feature>
<evidence type="ECO:0000256" key="8">
    <source>
        <dbReference type="PIRNR" id="PIRNR006256"/>
    </source>
</evidence>
<keyword evidence="4" id="KW-0479">Metal-binding</keyword>
<dbReference type="PANTHER" id="PTHR42959:SF1">
    <property type="entry name" value="CARBAMOYLTRANSFERASE HYPF"/>
    <property type="match status" value="1"/>
</dbReference>
<dbReference type="Pfam" id="PF00708">
    <property type="entry name" value="Acylphosphatase"/>
    <property type="match status" value="1"/>
</dbReference>
<dbReference type="FunFam" id="3.30.420.40:FF:000124">
    <property type="entry name" value="Carbamoyltransferase HypF"/>
    <property type="match status" value="1"/>
</dbReference>
<evidence type="ECO:0000256" key="6">
    <source>
        <dbReference type="ARBA" id="ARBA00022833"/>
    </source>
</evidence>
<evidence type="ECO:0000259" key="11">
    <source>
        <dbReference type="PROSITE" id="PS51163"/>
    </source>
</evidence>
<evidence type="ECO:0000256" key="2">
    <source>
        <dbReference type="ARBA" id="ARBA00008097"/>
    </source>
</evidence>
<keyword evidence="9" id="KW-0378">Hydrolase</keyword>
<keyword evidence="3" id="KW-0436">Ligase</keyword>
<dbReference type="Pfam" id="PF01300">
    <property type="entry name" value="Sua5_yciO_yrdC"/>
    <property type="match status" value="1"/>
</dbReference>
<dbReference type="GO" id="GO:0016874">
    <property type="term" value="F:ligase activity"/>
    <property type="evidence" value="ECO:0007669"/>
    <property type="project" value="UniProtKB-UniRule"/>
</dbReference>
<protein>
    <recommendedName>
        <fullName evidence="8">Carbamoyltransferase</fullName>
        <ecNumber evidence="8">6.2.-.-</ecNumber>
    </recommendedName>
</protein>
<dbReference type="PROSITE" id="PS00150">
    <property type="entry name" value="ACYLPHOSPHATASE_1"/>
    <property type="match status" value="1"/>
</dbReference>
<comment type="catalytic activity">
    <reaction evidence="7">
        <text>C-terminal L-cysteinyl-[HypE protein] + carbamoyl phosphate + ATP + H2O = C-terminal S-carboxamide-L-cysteinyl-[HypE protein] + AMP + phosphate + diphosphate + H(+)</text>
        <dbReference type="Rhea" id="RHEA:55636"/>
        <dbReference type="Rhea" id="RHEA-COMP:14247"/>
        <dbReference type="Rhea" id="RHEA-COMP:14392"/>
        <dbReference type="ChEBI" id="CHEBI:15377"/>
        <dbReference type="ChEBI" id="CHEBI:15378"/>
        <dbReference type="ChEBI" id="CHEBI:30616"/>
        <dbReference type="ChEBI" id="CHEBI:33019"/>
        <dbReference type="ChEBI" id="CHEBI:43474"/>
        <dbReference type="ChEBI" id="CHEBI:58228"/>
        <dbReference type="ChEBI" id="CHEBI:76913"/>
        <dbReference type="ChEBI" id="CHEBI:139126"/>
        <dbReference type="ChEBI" id="CHEBI:456215"/>
    </reaction>
</comment>